<dbReference type="Proteomes" id="UP000077755">
    <property type="component" value="Chromosome 3"/>
</dbReference>
<dbReference type="AlphaFoldDB" id="A0AAF0WT58"/>
<evidence type="ECO:0000313" key="10">
    <source>
        <dbReference type="EMBL" id="WOG94944.1"/>
    </source>
</evidence>
<feature type="transmembrane region" description="Helical" evidence="8">
    <location>
        <begin position="353"/>
        <end position="376"/>
    </location>
</feature>
<keyword evidence="6 8" id="KW-0472">Membrane</keyword>
<dbReference type="PANTHER" id="PTHR24186">
    <property type="entry name" value="PROTEIN PHOSPHATASE 1 REGULATORY SUBUNIT"/>
    <property type="match status" value="1"/>
</dbReference>
<dbReference type="Pfam" id="PF12796">
    <property type="entry name" value="Ank_2"/>
    <property type="match status" value="2"/>
</dbReference>
<name>A0AAF0WT58_DAUCS</name>
<feature type="repeat" description="ANK" evidence="7">
    <location>
        <begin position="105"/>
        <end position="138"/>
    </location>
</feature>
<dbReference type="GO" id="GO:0005886">
    <property type="term" value="C:plasma membrane"/>
    <property type="evidence" value="ECO:0007669"/>
    <property type="project" value="TreeGrafter"/>
</dbReference>
<evidence type="ECO:0000313" key="11">
    <source>
        <dbReference type="Proteomes" id="UP000077755"/>
    </source>
</evidence>
<dbReference type="Pfam" id="PF13962">
    <property type="entry name" value="PGG"/>
    <property type="match status" value="1"/>
</dbReference>
<proteinExistence type="predicted"/>
<keyword evidence="2 8" id="KW-0812">Transmembrane</keyword>
<evidence type="ECO:0000256" key="8">
    <source>
        <dbReference type="SAM" id="Phobius"/>
    </source>
</evidence>
<dbReference type="EMBL" id="CP093345">
    <property type="protein sequence ID" value="WOG94944.1"/>
    <property type="molecule type" value="Genomic_DNA"/>
</dbReference>
<dbReference type="InterPro" id="IPR036770">
    <property type="entry name" value="Ankyrin_rpt-contain_sf"/>
</dbReference>
<feature type="repeat" description="ANK" evidence="7">
    <location>
        <begin position="71"/>
        <end position="103"/>
    </location>
</feature>
<reference evidence="10" key="2">
    <citation type="submission" date="2022-03" db="EMBL/GenBank/DDBJ databases">
        <title>Draft title - Genomic analysis of global carrot germplasm unveils the trajectory of domestication and the origin of high carotenoid orange carrot.</title>
        <authorList>
            <person name="Iorizzo M."/>
            <person name="Ellison S."/>
            <person name="Senalik D."/>
            <person name="Macko-Podgorni A."/>
            <person name="Grzebelus D."/>
            <person name="Bostan H."/>
            <person name="Rolling W."/>
            <person name="Curaba J."/>
            <person name="Simon P."/>
        </authorList>
    </citation>
    <scope>NUCLEOTIDE SEQUENCE</scope>
    <source>
        <tissue evidence="10">Leaf</tissue>
    </source>
</reference>
<dbReference type="SMART" id="SM00248">
    <property type="entry name" value="ANK"/>
    <property type="match status" value="6"/>
</dbReference>
<feature type="repeat" description="ANK" evidence="7">
    <location>
        <begin position="37"/>
        <end position="69"/>
    </location>
</feature>
<dbReference type="PROSITE" id="PS50297">
    <property type="entry name" value="ANK_REP_REGION"/>
    <property type="match status" value="3"/>
</dbReference>
<accession>A0AAF0WT58</accession>
<reference evidence="10" key="1">
    <citation type="journal article" date="2016" name="Nat. Genet.">
        <title>A high-quality carrot genome assembly provides new insights into carotenoid accumulation and asterid genome evolution.</title>
        <authorList>
            <person name="Iorizzo M."/>
            <person name="Ellison S."/>
            <person name="Senalik D."/>
            <person name="Zeng P."/>
            <person name="Satapoomin P."/>
            <person name="Huang J."/>
            <person name="Bowman M."/>
            <person name="Iovene M."/>
            <person name="Sanseverino W."/>
            <person name="Cavagnaro P."/>
            <person name="Yildiz M."/>
            <person name="Macko-Podgorni A."/>
            <person name="Moranska E."/>
            <person name="Grzebelus E."/>
            <person name="Grzebelus D."/>
            <person name="Ashrafi H."/>
            <person name="Zheng Z."/>
            <person name="Cheng S."/>
            <person name="Spooner D."/>
            <person name="Van Deynze A."/>
            <person name="Simon P."/>
        </authorList>
    </citation>
    <scope>NUCLEOTIDE SEQUENCE</scope>
    <source>
        <tissue evidence="10">Leaf</tissue>
    </source>
</reference>
<evidence type="ECO:0000256" key="3">
    <source>
        <dbReference type="ARBA" id="ARBA00022737"/>
    </source>
</evidence>
<evidence type="ECO:0000259" key="9">
    <source>
        <dbReference type="Pfam" id="PF13962"/>
    </source>
</evidence>
<evidence type="ECO:0000256" key="4">
    <source>
        <dbReference type="ARBA" id="ARBA00022989"/>
    </source>
</evidence>
<keyword evidence="5 7" id="KW-0040">ANK repeat</keyword>
<dbReference type="SUPFAM" id="SSF48403">
    <property type="entry name" value="Ankyrin repeat"/>
    <property type="match status" value="1"/>
</dbReference>
<feature type="transmembrane region" description="Helical" evidence="8">
    <location>
        <begin position="321"/>
        <end position="341"/>
    </location>
</feature>
<dbReference type="Gene3D" id="1.25.40.20">
    <property type="entry name" value="Ankyrin repeat-containing domain"/>
    <property type="match status" value="1"/>
</dbReference>
<keyword evidence="3" id="KW-0677">Repeat</keyword>
<evidence type="ECO:0000256" key="5">
    <source>
        <dbReference type="ARBA" id="ARBA00023043"/>
    </source>
</evidence>
<evidence type="ECO:0000256" key="1">
    <source>
        <dbReference type="ARBA" id="ARBA00004141"/>
    </source>
</evidence>
<feature type="transmembrane region" description="Helical" evidence="8">
    <location>
        <begin position="388"/>
        <end position="415"/>
    </location>
</feature>
<sequence>MEKKLYHACLEGDVEMLKELMREDGLILARVSVSSCFNETPLHLASMLGHFEFAKALLSYKPDFASRLDSQDRSPLHVASANGYANIVKLLLEYDQEMCRVRDEDGRTPLHLAVMNGQYEAVTELMKVNSESIDEEEETVFHLCVLYNRLNLLIGLVESKEPDLSNMKDGNGDTILHTAAALKRMQMPKDLKTLQIKELLISANPSMVNEDVAATMTSTVADDNIAADDDDDGIINQVKKWWKRRKTFTIFQKKSEARDEYVLLAATVIAAMSNQAAINPPGGIAGVDATEVSAPDPYEQVFWLEPAASLLAYFYPSLSNAFWISNTISFMAALGIIFLYVSGATLKQKLFIWLIRGAMWITLTAMGVAYACAVLATTPSTVDLNDKTLLAVFYGLCAWMGLILLSMSVVTFRAVRYFVRRTKRKRDARKKTYTSRDPVPLASRNTHVVSVTSQT</sequence>
<feature type="domain" description="PGG" evidence="9">
    <location>
        <begin position="253"/>
        <end position="375"/>
    </location>
</feature>
<keyword evidence="4 8" id="KW-1133">Transmembrane helix</keyword>
<comment type="subcellular location">
    <subcellularLocation>
        <location evidence="1">Membrane</location>
        <topology evidence="1">Multi-pass membrane protein</topology>
    </subcellularLocation>
</comment>
<evidence type="ECO:0000256" key="2">
    <source>
        <dbReference type="ARBA" id="ARBA00022692"/>
    </source>
</evidence>
<dbReference type="PANTHER" id="PTHR24186:SF37">
    <property type="entry name" value="PGG DOMAIN-CONTAINING PROTEIN"/>
    <property type="match status" value="1"/>
</dbReference>
<evidence type="ECO:0000256" key="6">
    <source>
        <dbReference type="ARBA" id="ARBA00023136"/>
    </source>
</evidence>
<protein>
    <recommendedName>
        <fullName evidence="9">PGG domain-containing protein</fullName>
    </recommendedName>
</protein>
<dbReference type="InterPro" id="IPR002110">
    <property type="entry name" value="Ankyrin_rpt"/>
</dbReference>
<evidence type="ECO:0000256" key="7">
    <source>
        <dbReference type="PROSITE-ProRule" id="PRU00023"/>
    </source>
</evidence>
<dbReference type="InterPro" id="IPR026961">
    <property type="entry name" value="PGG_dom"/>
</dbReference>
<keyword evidence="11" id="KW-1185">Reference proteome</keyword>
<dbReference type="PROSITE" id="PS50088">
    <property type="entry name" value="ANK_REPEAT"/>
    <property type="match status" value="3"/>
</dbReference>
<organism evidence="10 11">
    <name type="scientific">Daucus carota subsp. sativus</name>
    <name type="common">Carrot</name>
    <dbReference type="NCBI Taxonomy" id="79200"/>
    <lineage>
        <taxon>Eukaryota</taxon>
        <taxon>Viridiplantae</taxon>
        <taxon>Streptophyta</taxon>
        <taxon>Embryophyta</taxon>
        <taxon>Tracheophyta</taxon>
        <taxon>Spermatophyta</taxon>
        <taxon>Magnoliopsida</taxon>
        <taxon>eudicotyledons</taxon>
        <taxon>Gunneridae</taxon>
        <taxon>Pentapetalae</taxon>
        <taxon>asterids</taxon>
        <taxon>campanulids</taxon>
        <taxon>Apiales</taxon>
        <taxon>Apiaceae</taxon>
        <taxon>Apioideae</taxon>
        <taxon>Scandiceae</taxon>
        <taxon>Daucinae</taxon>
        <taxon>Daucus</taxon>
        <taxon>Daucus sect. Daucus</taxon>
    </lineage>
</organism>
<gene>
    <name evidence="10" type="ORF">DCAR_0314241</name>
</gene>